<evidence type="ECO:0000259" key="1">
    <source>
        <dbReference type="Pfam" id="PF00485"/>
    </source>
</evidence>
<name>A0A3B0TUH4_9ZZZZ</name>
<dbReference type="InterPro" id="IPR027417">
    <property type="entry name" value="P-loop_NTPase"/>
</dbReference>
<feature type="domain" description="Phosphoribulokinase/uridine kinase" evidence="1">
    <location>
        <begin position="20"/>
        <end position="199"/>
    </location>
</feature>
<dbReference type="Gene3D" id="3.40.50.300">
    <property type="entry name" value="P-loop containing nucleotide triphosphate hydrolases"/>
    <property type="match status" value="3"/>
</dbReference>
<dbReference type="InterPro" id="IPR006083">
    <property type="entry name" value="PRK/URK"/>
</dbReference>
<sequence>MIKTIAAEIAGRAKKGKRLIVAIAGPPGSGKSTFAATLNHKLGETSVIVPLDGFHLDNLILRQRNLLSRKGAPKTFDVAGLSHLLARLTKETSPVYFPVFDRKQDLARAGAGVVLASHNVILVEGNYLLLDRPEWSGMGEYYQIRIRLDVPLDVLEWRLVARWRELGLAEKQVAEKIVLNDMPNARLVIEHSLDADFVVPN</sequence>
<reference evidence="2" key="1">
    <citation type="submission" date="2018-06" db="EMBL/GenBank/DDBJ databases">
        <authorList>
            <person name="Zhirakovskaya E."/>
        </authorList>
    </citation>
    <scope>NUCLEOTIDE SEQUENCE</scope>
</reference>
<dbReference type="AlphaFoldDB" id="A0A3B0TUH4"/>
<gene>
    <name evidence="2" type="ORF">MNBD_ALPHA12-1332</name>
</gene>
<protein>
    <submittedName>
        <fullName evidence="2">Uncharacterized sugar kinase</fullName>
    </submittedName>
</protein>
<accession>A0A3B0TUH4</accession>
<dbReference type="Pfam" id="PF00485">
    <property type="entry name" value="PRK"/>
    <property type="match status" value="1"/>
</dbReference>
<proteinExistence type="predicted"/>
<dbReference type="GO" id="GO:0005524">
    <property type="term" value="F:ATP binding"/>
    <property type="evidence" value="ECO:0007669"/>
    <property type="project" value="InterPro"/>
</dbReference>
<dbReference type="PANTHER" id="PTHR10285">
    <property type="entry name" value="URIDINE KINASE"/>
    <property type="match status" value="1"/>
</dbReference>
<keyword evidence="2" id="KW-0418">Kinase</keyword>
<organism evidence="2">
    <name type="scientific">hydrothermal vent metagenome</name>
    <dbReference type="NCBI Taxonomy" id="652676"/>
    <lineage>
        <taxon>unclassified sequences</taxon>
        <taxon>metagenomes</taxon>
        <taxon>ecological metagenomes</taxon>
    </lineage>
</organism>
<dbReference type="GO" id="GO:0016301">
    <property type="term" value="F:kinase activity"/>
    <property type="evidence" value="ECO:0007669"/>
    <property type="project" value="UniProtKB-KW"/>
</dbReference>
<keyword evidence="2" id="KW-0808">Transferase</keyword>
<dbReference type="EMBL" id="UOEO01000198">
    <property type="protein sequence ID" value="VAW22245.1"/>
    <property type="molecule type" value="Genomic_DNA"/>
</dbReference>
<dbReference type="SUPFAM" id="SSF52540">
    <property type="entry name" value="P-loop containing nucleoside triphosphate hydrolases"/>
    <property type="match status" value="1"/>
</dbReference>
<evidence type="ECO:0000313" key="2">
    <source>
        <dbReference type="EMBL" id="VAW22245.1"/>
    </source>
</evidence>